<proteinExistence type="predicted"/>
<feature type="compositionally biased region" description="Polar residues" evidence="1">
    <location>
        <begin position="16"/>
        <end position="26"/>
    </location>
</feature>
<accession>A0AAW0FCK4</accession>
<organism evidence="2 3">
    <name type="scientific">Cerrena zonata</name>
    <dbReference type="NCBI Taxonomy" id="2478898"/>
    <lineage>
        <taxon>Eukaryota</taxon>
        <taxon>Fungi</taxon>
        <taxon>Dikarya</taxon>
        <taxon>Basidiomycota</taxon>
        <taxon>Agaricomycotina</taxon>
        <taxon>Agaricomycetes</taxon>
        <taxon>Polyporales</taxon>
        <taxon>Cerrenaceae</taxon>
        <taxon>Cerrena</taxon>
    </lineage>
</organism>
<feature type="compositionally biased region" description="Polar residues" evidence="1">
    <location>
        <begin position="48"/>
        <end position="57"/>
    </location>
</feature>
<keyword evidence="3" id="KW-1185">Reference proteome</keyword>
<gene>
    <name evidence="2" type="ORF">QCA50_020471</name>
</gene>
<comment type="caution">
    <text evidence="2">The sequence shown here is derived from an EMBL/GenBank/DDBJ whole genome shotgun (WGS) entry which is preliminary data.</text>
</comment>
<feature type="region of interest" description="Disordered" evidence="1">
    <location>
        <begin position="1"/>
        <end position="57"/>
    </location>
</feature>
<evidence type="ECO:0000313" key="2">
    <source>
        <dbReference type="EMBL" id="KAK7676595.1"/>
    </source>
</evidence>
<protein>
    <submittedName>
        <fullName evidence="2">Uncharacterized protein</fullName>
    </submittedName>
</protein>
<evidence type="ECO:0000256" key="1">
    <source>
        <dbReference type="SAM" id="MobiDB-lite"/>
    </source>
</evidence>
<dbReference type="AlphaFoldDB" id="A0AAW0FCK4"/>
<sequence length="122" mass="13662">MSCNTTGGESHYETGTDVSESLSNVRSGVELRDDVPGRNVTQYGRYESPSSETTDQISRSTLALRYKSDLDLPSALYCINNGVAVYTKEASALVRYVPPKTPYGFFPDIFRREERFDLGFEN</sequence>
<evidence type="ECO:0000313" key="3">
    <source>
        <dbReference type="Proteomes" id="UP001385951"/>
    </source>
</evidence>
<dbReference type="Proteomes" id="UP001385951">
    <property type="component" value="Unassembled WGS sequence"/>
</dbReference>
<name>A0AAW0FCK4_9APHY</name>
<reference evidence="2 3" key="1">
    <citation type="submission" date="2022-09" db="EMBL/GenBank/DDBJ databases">
        <authorList>
            <person name="Palmer J.M."/>
        </authorList>
    </citation>
    <scope>NUCLEOTIDE SEQUENCE [LARGE SCALE GENOMIC DNA]</scope>
    <source>
        <strain evidence="2 3">DSM 7382</strain>
    </source>
</reference>
<dbReference type="EMBL" id="JASBNA010000111">
    <property type="protein sequence ID" value="KAK7676595.1"/>
    <property type="molecule type" value="Genomic_DNA"/>
</dbReference>